<dbReference type="InterPro" id="IPR048389">
    <property type="entry name" value="YciQ-like_C"/>
</dbReference>
<keyword evidence="6" id="KW-1185">Reference proteome</keyword>
<dbReference type="AlphaFoldDB" id="A0A6V6YST2"/>
<reference evidence="5 6" key="1">
    <citation type="submission" date="2020-06" db="EMBL/GenBank/DDBJ databases">
        <authorList>
            <person name="Criscuolo A."/>
        </authorList>
    </citation>
    <scope>NUCLEOTIDE SEQUENCE [LARGE SCALE GENOMIC DNA]</scope>
    <source>
        <strain evidence="6">CIP 111411</strain>
    </source>
</reference>
<feature type="compositionally biased region" description="Low complexity" evidence="1">
    <location>
        <begin position="600"/>
        <end position="617"/>
    </location>
</feature>
<dbReference type="RefSeq" id="WP_180908283.1">
    <property type="nucleotide sequence ID" value="NZ_CAIJDP010000060.1"/>
</dbReference>
<organism evidence="5 6">
    <name type="scientific">Flavobacterium salmonis</name>
    <dbReference type="NCBI Taxonomy" id="2654844"/>
    <lineage>
        <taxon>Bacteria</taxon>
        <taxon>Pseudomonadati</taxon>
        <taxon>Bacteroidota</taxon>
        <taxon>Flavobacteriia</taxon>
        <taxon>Flavobacteriales</taxon>
        <taxon>Flavobacteriaceae</taxon>
        <taxon>Flavobacterium</taxon>
    </lineage>
</organism>
<sequence length="635" mass="71664">MQLKKIFFVLFSIFVNQLHAQERILNFDVKVKIEKSGTIEVVENITIKAEGNVFKHGLLRTFPLTRKDKDGNEIDVKYSINSIEKDGKTEVYFTKEEGNYWKIYIGDAAVELENGAYKYQISYSVPFQIGYFDNYDELYWNVTGNGWDFPIDKATCQFYLPSEDNKFENLHCYTGSEGSSASNCISSLNDSKTIVTFSARQLRSNEGLTVAASFPKGIIDPPTLAQKSNSFYKQIKTYFWSVVFGIGMFIFFFFSWRKHGKDPVKRTVIPEFLPPFDWSPALVGYVYHRELNAKIHMASLINTAVKGAVKISSTIESGIFVNENKYEIEVLEKDSKSLSSEESAIVDSFSKKAKIKVQDSNYRIFEKAYSKWTKAIEDQIKLEEIYQNNTRLKWIGFAVFVIGGLIYEILSKNKGFVNYTFYTGLICAVAALTYWFLQKEERTGLVILRFLFAFFTYPLAIGIFLMTIPFLSTIQIVVIGIVFLMYIFYVVTLGKFTEKGAEEFNRLEGFKLYLETAEKDRMNMLNPPELTPQLFEKLLPYAIALGVEIKWGKQFEEILELAKYNPDWYQGNDTFYRQPTLFLSGFGNSVSAAGTDPTPSRSSNSSSGSSGSWSSGSSGSGSSGGGGGGGGGGGW</sequence>
<evidence type="ECO:0000259" key="3">
    <source>
        <dbReference type="Pfam" id="PF09972"/>
    </source>
</evidence>
<accession>A0A6V6YST2</accession>
<evidence type="ECO:0000256" key="1">
    <source>
        <dbReference type="SAM" id="MobiDB-lite"/>
    </source>
</evidence>
<feature type="domain" description="DUF2207" evidence="3">
    <location>
        <begin position="23"/>
        <end position="214"/>
    </location>
</feature>
<feature type="transmembrane region" description="Helical" evidence="2">
    <location>
        <begin position="238"/>
        <end position="256"/>
    </location>
</feature>
<evidence type="ECO:0000313" key="6">
    <source>
        <dbReference type="Proteomes" id="UP000530060"/>
    </source>
</evidence>
<keyword evidence="2" id="KW-1133">Transmembrane helix</keyword>
<protein>
    <submittedName>
        <fullName evidence="5">Uncharacterized protein</fullName>
    </submittedName>
</protein>
<evidence type="ECO:0000259" key="4">
    <source>
        <dbReference type="Pfam" id="PF20990"/>
    </source>
</evidence>
<feature type="region of interest" description="Disordered" evidence="1">
    <location>
        <begin position="593"/>
        <end position="635"/>
    </location>
</feature>
<feature type="transmembrane region" description="Helical" evidence="2">
    <location>
        <begin position="392"/>
        <end position="410"/>
    </location>
</feature>
<feature type="transmembrane region" description="Helical" evidence="2">
    <location>
        <begin position="474"/>
        <end position="496"/>
    </location>
</feature>
<feature type="compositionally biased region" description="Gly residues" evidence="1">
    <location>
        <begin position="618"/>
        <end position="635"/>
    </location>
</feature>
<keyword evidence="2" id="KW-0472">Membrane</keyword>
<name>A0A6V6YST2_9FLAO</name>
<dbReference type="Pfam" id="PF20990">
    <property type="entry name" value="DUF2207_C"/>
    <property type="match status" value="1"/>
</dbReference>
<dbReference type="InterPro" id="IPR018702">
    <property type="entry name" value="DUF2207"/>
</dbReference>
<feature type="transmembrane region" description="Helical" evidence="2">
    <location>
        <begin position="446"/>
        <end position="468"/>
    </location>
</feature>
<gene>
    <name evidence="5" type="ORF">FLAT13_01201</name>
</gene>
<dbReference type="Pfam" id="PF09972">
    <property type="entry name" value="DUF2207"/>
    <property type="match status" value="1"/>
</dbReference>
<proteinExistence type="predicted"/>
<feature type="domain" description="Predicted membrane protein YciQ-like C-terminal" evidence="4">
    <location>
        <begin position="271"/>
        <end position="555"/>
    </location>
</feature>
<evidence type="ECO:0000256" key="2">
    <source>
        <dbReference type="SAM" id="Phobius"/>
    </source>
</evidence>
<dbReference type="EMBL" id="CAIJDP010000060">
    <property type="protein sequence ID" value="CAD0002541.1"/>
    <property type="molecule type" value="Genomic_DNA"/>
</dbReference>
<feature type="transmembrane region" description="Helical" evidence="2">
    <location>
        <begin position="416"/>
        <end position="437"/>
    </location>
</feature>
<evidence type="ECO:0000313" key="5">
    <source>
        <dbReference type="EMBL" id="CAD0002541.1"/>
    </source>
</evidence>
<comment type="caution">
    <text evidence="5">The sequence shown here is derived from an EMBL/GenBank/DDBJ whole genome shotgun (WGS) entry which is preliminary data.</text>
</comment>
<dbReference type="Proteomes" id="UP000530060">
    <property type="component" value="Unassembled WGS sequence"/>
</dbReference>
<keyword evidence="2" id="KW-0812">Transmembrane</keyword>